<dbReference type="EMBL" id="CP029550">
    <property type="protein sequence ID" value="AWN43619.1"/>
    <property type="molecule type" value="Genomic_DNA"/>
</dbReference>
<keyword evidence="2" id="KW-0472">Membrane</keyword>
<dbReference type="KEGG" id="mets:DK389_27825"/>
<evidence type="ECO:0000256" key="1">
    <source>
        <dbReference type="SAM" id="MobiDB-lite"/>
    </source>
</evidence>
<protein>
    <submittedName>
        <fullName evidence="3">Uncharacterized protein</fullName>
    </submittedName>
</protein>
<keyword evidence="4" id="KW-1185">Reference proteome</keyword>
<proteinExistence type="predicted"/>
<feature type="region of interest" description="Disordered" evidence="1">
    <location>
        <begin position="1"/>
        <end position="23"/>
    </location>
</feature>
<feature type="transmembrane region" description="Helical" evidence="2">
    <location>
        <begin position="108"/>
        <end position="125"/>
    </location>
</feature>
<dbReference type="RefSeq" id="WP_109894590.1">
    <property type="nucleotide sequence ID" value="NZ_CP029550.1"/>
</dbReference>
<dbReference type="AlphaFoldDB" id="A0A2U8WC46"/>
<evidence type="ECO:0000256" key="2">
    <source>
        <dbReference type="SAM" id="Phobius"/>
    </source>
</evidence>
<dbReference type="Proteomes" id="UP000245926">
    <property type="component" value="Chromosome"/>
</dbReference>
<reference evidence="4" key="1">
    <citation type="submission" date="2018-05" db="EMBL/GenBank/DDBJ databases">
        <title>Complete Genome Sequence of Methylobacterium sp. 17SD2-17.</title>
        <authorList>
            <person name="Srinivasan S."/>
        </authorList>
    </citation>
    <scope>NUCLEOTIDE SEQUENCE [LARGE SCALE GENOMIC DNA]</scope>
    <source>
        <strain evidence="4">17SD2-17</strain>
    </source>
</reference>
<evidence type="ECO:0000313" key="4">
    <source>
        <dbReference type="Proteomes" id="UP000245926"/>
    </source>
</evidence>
<keyword evidence="2" id="KW-0812">Transmembrane</keyword>
<evidence type="ECO:0000313" key="3">
    <source>
        <dbReference type="EMBL" id="AWN43619.1"/>
    </source>
</evidence>
<dbReference type="OrthoDB" id="7988398at2"/>
<organism evidence="3 4">
    <name type="scientific">Methylobacterium durans</name>
    <dbReference type="NCBI Taxonomy" id="2202825"/>
    <lineage>
        <taxon>Bacteria</taxon>
        <taxon>Pseudomonadati</taxon>
        <taxon>Pseudomonadota</taxon>
        <taxon>Alphaproteobacteria</taxon>
        <taxon>Hyphomicrobiales</taxon>
        <taxon>Methylobacteriaceae</taxon>
        <taxon>Methylobacterium</taxon>
    </lineage>
</organism>
<feature type="transmembrane region" description="Helical" evidence="2">
    <location>
        <begin position="145"/>
        <end position="170"/>
    </location>
</feature>
<keyword evidence="2" id="KW-1133">Transmembrane helix</keyword>
<sequence length="203" mass="22060">MSEPQPRSSSIPALAPSRTADRTEGWTRRSGRWILAEAKRILGIFAYLWVVFGLLILHEHIVLSRHGVGYGFYGLAFLNAWILAKIMLVGESLDVLPLFRGRPLAYPIVTRSCVFAALLVCAYSLEEMAVALWRGKTLAESVPALGGGGIGGVASVTLIMAVALIPYFAFRELGRVLGRERLRTLLFRDGTALSFGGPDGSGR</sequence>
<feature type="transmembrane region" description="Helical" evidence="2">
    <location>
        <begin position="41"/>
        <end position="58"/>
    </location>
</feature>
<gene>
    <name evidence="3" type="ORF">DK389_27825</name>
</gene>
<feature type="compositionally biased region" description="Polar residues" evidence="1">
    <location>
        <begin position="1"/>
        <end position="11"/>
    </location>
</feature>
<name>A0A2U8WC46_9HYPH</name>
<accession>A0A2U8WC46</accession>
<feature type="transmembrane region" description="Helical" evidence="2">
    <location>
        <begin position="70"/>
        <end position="88"/>
    </location>
</feature>